<sequence length="100" mass="11548">MANAMDRSREDTTLEFTKRPYVADPGPRRIKNIKFSMFSGEDVLKLGEVQVYRSQYYQDDRRPAANGLLDAHMRRNVIVRGRIEDIVPCYTEGILPDLAE</sequence>
<organism evidence="1 2">
    <name type="scientific">Cichorium intybus</name>
    <name type="common">Chicory</name>
    <dbReference type="NCBI Taxonomy" id="13427"/>
    <lineage>
        <taxon>Eukaryota</taxon>
        <taxon>Viridiplantae</taxon>
        <taxon>Streptophyta</taxon>
        <taxon>Embryophyta</taxon>
        <taxon>Tracheophyta</taxon>
        <taxon>Spermatophyta</taxon>
        <taxon>Magnoliopsida</taxon>
        <taxon>eudicotyledons</taxon>
        <taxon>Gunneridae</taxon>
        <taxon>Pentapetalae</taxon>
        <taxon>asterids</taxon>
        <taxon>campanulids</taxon>
        <taxon>Asterales</taxon>
        <taxon>Asteraceae</taxon>
        <taxon>Cichorioideae</taxon>
        <taxon>Cichorieae</taxon>
        <taxon>Cichoriinae</taxon>
        <taxon>Cichorium</taxon>
    </lineage>
</organism>
<name>A0ACB9BR77_CICIN</name>
<proteinExistence type="predicted"/>
<reference evidence="1 2" key="2">
    <citation type="journal article" date="2022" name="Mol. Ecol. Resour.">
        <title>The genomes of chicory, endive, great burdock and yacon provide insights into Asteraceae paleo-polyploidization history and plant inulin production.</title>
        <authorList>
            <person name="Fan W."/>
            <person name="Wang S."/>
            <person name="Wang H."/>
            <person name="Wang A."/>
            <person name="Jiang F."/>
            <person name="Liu H."/>
            <person name="Zhao H."/>
            <person name="Xu D."/>
            <person name="Zhang Y."/>
        </authorList>
    </citation>
    <scope>NUCLEOTIDE SEQUENCE [LARGE SCALE GENOMIC DNA]</scope>
    <source>
        <strain evidence="2">cv. Punajuju</strain>
        <tissue evidence="1">Leaves</tissue>
    </source>
</reference>
<dbReference type="EMBL" id="CM042014">
    <property type="protein sequence ID" value="KAI3724534.1"/>
    <property type="molecule type" value="Genomic_DNA"/>
</dbReference>
<keyword evidence="2" id="KW-1185">Reference proteome</keyword>
<dbReference type="Proteomes" id="UP001055811">
    <property type="component" value="Linkage Group LG06"/>
</dbReference>
<reference evidence="2" key="1">
    <citation type="journal article" date="2022" name="Mol. Ecol. Resour.">
        <title>The genomes of chicory, endive, great burdock and yacon provide insights into Asteraceae palaeo-polyploidization history and plant inulin production.</title>
        <authorList>
            <person name="Fan W."/>
            <person name="Wang S."/>
            <person name="Wang H."/>
            <person name="Wang A."/>
            <person name="Jiang F."/>
            <person name="Liu H."/>
            <person name="Zhao H."/>
            <person name="Xu D."/>
            <person name="Zhang Y."/>
        </authorList>
    </citation>
    <scope>NUCLEOTIDE SEQUENCE [LARGE SCALE GENOMIC DNA]</scope>
    <source>
        <strain evidence="2">cv. Punajuju</strain>
    </source>
</reference>
<evidence type="ECO:0000313" key="2">
    <source>
        <dbReference type="Proteomes" id="UP001055811"/>
    </source>
</evidence>
<accession>A0ACB9BR77</accession>
<evidence type="ECO:0000313" key="1">
    <source>
        <dbReference type="EMBL" id="KAI3724534.1"/>
    </source>
</evidence>
<gene>
    <name evidence="1" type="ORF">L2E82_36315</name>
</gene>
<protein>
    <submittedName>
        <fullName evidence="1">Uncharacterized protein</fullName>
    </submittedName>
</protein>
<comment type="caution">
    <text evidence="1">The sequence shown here is derived from an EMBL/GenBank/DDBJ whole genome shotgun (WGS) entry which is preliminary data.</text>
</comment>